<sequence length="221" mass="22980">MTDRTVDAILARVDASRKAAGRVLVGIAGAPASGKSTLAQKVVAALVARDGPGSAALVPMDGYHLDNTVLDARGLRAVKGAPQTFDAEGFVALLCRIKAQDGPIRYPLFDRALDATVRDAGKVDATTPVVVVEGNYLLLQDPPWADLAGLFDLTVMLSVPLEELRTRLLQRWRDHGLSAAEAQARAEGNDIVNAARVIAGSAPADLTVGPGAVTSDHAGDG</sequence>
<dbReference type="SUPFAM" id="SSF52540">
    <property type="entry name" value="P-loop containing nucleoside triphosphate hydrolases"/>
    <property type="match status" value="1"/>
</dbReference>
<dbReference type="AlphaFoldDB" id="A0A316GNM2"/>
<reference evidence="1 2" key="1">
    <citation type="submission" date="2018-05" db="EMBL/GenBank/DDBJ databases">
        <title>Genomic Encyclopedia of Type Strains, Phase IV (KMG-IV): sequencing the most valuable type-strain genomes for metagenomic binning, comparative biology and taxonomic classification.</title>
        <authorList>
            <person name="Goeker M."/>
        </authorList>
    </citation>
    <scope>NUCLEOTIDE SEQUENCE [LARGE SCALE GENOMIC DNA]</scope>
    <source>
        <strain evidence="1 2">DSM 16097</strain>
    </source>
</reference>
<evidence type="ECO:0000313" key="2">
    <source>
        <dbReference type="Proteomes" id="UP000245708"/>
    </source>
</evidence>
<dbReference type="InterPro" id="IPR027417">
    <property type="entry name" value="P-loop_NTPase"/>
</dbReference>
<evidence type="ECO:0000313" key="1">
    <source>
        <dbReference type="EMBL" id="PWK62379.1"/>
    </source>
</evidence>
<dbReference type="RefSeq" id="WP_109666081.1">
    <property type="nucleotide sequence ID" value="NZ_QGGW01000001.1"/>
</dbReference>
<keyword evidence="2" id="KW-1185">Reference proteome</keyword>
<accession>A0A316GNM2</accession>
<dbReference type="PANTHER" id="PTHR10285">
    <property type="entry name" value="URIDINE KINASE"/>
    <property type="match status" value="1"/>
</dbReference>
<dbReference type="Proteomes" id="UP000245708">
    <property type="component" value="Unassembled WGS sequence"/>
</dbReference>
<protein>
    <recommendedName>
        <fullName evidence="3">Pantothenate kinase</fullName>
    </recommendedName>
</protein>
<proteinExistence type="predicted"/>
<gene>
    <name evidence="1" type="ORF">C7455_101405</name>
</gene>
<dbReference type="Gene3D" id="3.40.50.300">
    <property type="entry name" value="P-loop containing nucleotide triphosphate hydrolases"/>
    <property type="match status" value="2"/>
</dbReference>
<name>A0A316GNM2_9RHOB</name>
<organism evidence="1 2">
    <name type="scientific">Roseicyclus mahoneyensis</name>
    <dbReference type="NCBI Taxonomy" id="164332"/>
    <lineage>
        <taxon>Bacteria</taxon>
        <taxon>Pseudomonadati</taxon>
        <taxon>Pseudomonadota</taxon>
        <taxon>Alphaproteobacteria</taxon>
        <taxon>Rhodobacterales</taxon>
        <taxon>Roseobacteraceae</taxon>
        <taxon>Roseicyclus</taxon>
    </lineage>
</organism>
<dbReference type="OrthoDB" id="1550976at2"/>
<dbReference type="EMBL" id="QGGW01000001">
    <property type="protein sequence ID" value="PWK62379.1"/>
    <property type="molecule type" value="Genomic_DNA"/>
</dbReference>
<evidence type="ECO:0008006" key="3">
    <source>
        <dbReference type="Google" id="ProtNLM"/>
    </source>
</evidence>
<comment type="caution">
    <text evidence="1">The sequence shown here is derived from an EMBL/GenBank/DDBJ whole genome shotgun (WGS) entry which is preliminary data.</text>
</comment>